<evidence type="ECO:0000313" key="6">
    <source>
        <dbReference type="EnsemblMetazoa" id="Aqu2.1.24478_001"/>
    </source>
</evidence>
<dbReference type="SUPFAM" id="SSF53098">
    <property type="entry name" value="Ribonuclease H-like"/>
    <property type="match status" value="1"/>
</dbReference>
<reference evidence="6" key="1">
    <citation type="submission" date="2017-05" db="UniProtKB">
        <authorList>
            <consortium name="EnsemblMetazoa"/>
        </authorList>
    </citation>
    <scope>IDENTIFICATION</scope>
</reference>
<accession>A0A1X7U9Z4</accession>
<keyword evidence="3" id="KW-0863">Zinc-finger</keyword>
<dbReference type="PANTHER" id="PTHR46481:SF10">
    <property type="entry name" value="ZINC FINGER BED DOMAIN-CONTAINING PROTEIN 39"/>
    <property type="match status" value="1"/>
</dbReference>
<keyword evidence="2" id="KW-0479">Metal-binding</keyword>
<sequence>MTLHDTMGGRKYSCQSDKYCSITQKLAVFIGWTNALISFVEDDSFKLFTQTLDSCYELPSRSKIIKEITNICNKLKKEILTYLHSAQYVNICTEVWTKKGMSALFLEIIAHFFSTKDKKRRNVTLAAHFTTHCSENMASLVDAVLAEWNIPETMVNRILTDNGSNMLGAFRQQHKNNDEEVERICDDMDENESDVDDQGSR</sequence>
<dbReference type="GO" id="GO:0005634">
    <property type="term" value="C:nucleus"/>
    <property type="evidence" value="ECO:0007669"/>
    <property type="project" value="UniProtKB-SubCell"/>
</dbReference>
<evidence type="ECO:0000256" key="4">
    <source>
        <dbReference type="ARBA" id="ARBA00022833"/>
    </source>
</evidence>
<dbReference type="GO" id="GO:0008270">
    <property type="term" value="F:zinc ion binding"/>
    <property type="evidence" value="ECO:0007669"/>
    <property type="project" value="UniProtKB-KW"/>
</dbReference>
<dbReference type="InParanoid" id="A0A1X7U9Z4"/>
<protein>
    <recommendedName>
        <fullName evidence="7">DUF4371 domain-containing protein</fullName>
    </recommendedName>
</protein>
<evidence type="ECO:0000256" key="3">
    <source>
        <dbReference type="ARBA" id="ARBA00022771"/>
    </source>
</evidence>
<evidence type="ECO:0000256" key="1">
    <source>
        <dbReference type="ARBA" id="ARBA00004123"/>
    </source>
</evidence>
<evidence type="ECO:0000256" key="5">
    <source>
        <dbReference type="ARBA" id="ARBA00023242"/>
    </source>
</evidence>
<organism evidence="6">
    <name type="scientific">Amphimedon queenslandica</name>
    <name type="common">Sponge</name>
    <dbReference type="NCBI Taxonomy" id="400682"/>
    <lineage>
        <taxon>Eukaryota</taxon>
        <taxon>Metazoa</taxon>
        <taxon>Porifera</taxon>
        <taxon>Demospongiae</taxon>
        <taxon>Heteroscleromorpha</taxon>
        <taxon>Haplosclerida</taxon>
        <taxon>Niphatidae</taxon>
        <taxon>Amphimedon</taxon>
    </lineage>
</organism>
<evidence type="ECO:0000256" key="2">
    <source>
        <dbReference type="ARBA" id="ARBA00022723"/>
    </source>
</evidence>
<name>A0A1X7U9Z4_AMPQE</name>
<dbReference type="InterPro" id="IPR052035">
    <property type="entry name" value="ZnF_BED_domain_contain"/>
</dbReference>
<dbReference type="AlphaFoldDB" id="A0A1X7U9Z4"/>
<dbReference type="PANTHER" id="PTHR46481">
    <property type="entry name" value="ZINC FINGER BED DOMAIN-CONTAINING PROTEIN 4"/>
    <property type="match status" value="1"/>
</dbReference>
<proteinExistence type="predicted"/>
<dbReference type="EnsemblMetazoa" id="Aqu2.1.24478_001">
    <property type="protein sequence ID" value="Aqu2.1.24478_001"/>
    <property type="gene ID" value="Aqu2.1.24478"/>
</dbReference>
<evidence type="ECO:0008006" key="7">
    <source>
        <dbReference type="Google" id="ProtNLM"/>
    </source>
</evidence>
<keyword evidence="5" id="KW-0539">Nucleus</keyword>
<keyword evidence="4" id="KW-0862">Zinc</keyword>
<comment type="subcellular location">
    <subcellularLocation>
        <location evidence="1">Nucleus</location>
    </subcellularLocation>
</comment>
<dbReference type="InterPro" id="IPR012337">
    <property type="entry name" value="RNaseH-like_sf"/>
</dbReference>